<organism evidence="1 2">
    <name type="scientific">Entamoeba invadens IP1</name>
    <dbReference type="NCBI Taxonomy" id="370355"/>
    <lineage>
        <taxon>Eukaryota</taxon>
        <taxon>Amoebozoa</taxon>
        <taxon>Evosea</taxon>
        <taxon>Archamoebae</taxon>
        <taxon>Mastigamoebida</taxon>
        <taxon>Entamoebidae</taxon>
        <taxon>Entamoeba</taxon>
    </lineage>
</organism>
<evidence type="ECO:0000313" key="2">
    <source>
        <dbReference type="Proteomes" id="UP000014680"/>
    </source>
</evidence>
<dbReference type="RefSeq" id="XP_004254210.1">
    <property type="nucleotide sequence ID" value="XM_004254162.1"/>
</dbReference>
<gene>
    <name evidence="1" type="ORF">EIN_097060</name>
</gene>
<dbReference type="InterPro" id="IPR027267">
    <property type="entry name" value="AH/BAR_dom_sf"/>
</dbReference>
<dbReference type="EMBL" id="KB206860">
    <property type="protein sequence ID" value="ELP87439.1"/>
    <property type="molecule type" value="Genomic_DNA"/>
</dbReference>
<proteinExistence type="predicted"/>
<accession>A0A0A1U0M0</accession>
<dbReference type="VEuPathDB" id="AmoebaDB:EIN_097060"/>
<protein>
    <submittedName>
        <fullName evidence="1">Uncharacterized protein</fullName>
    </submittedName>
</protein>
<dbReference type="SUPFAM" id="SSF103657">
    <property type="entry name" value="BAR/IMD domain-like"/>
    <property type="match status" value="1"/>
</dbReference>
<keyword evidence="2" id="KW-1185">Reference proteome</keyword>
<dbReference type="Proteomes" id="UP000014680">
    <property type="component" value="Unassembled WGS sequence"/>
</dbReference>
<dbReference type="AlphaFoldDB" id="A0A0A1U0M0"/>
<evidence type="ECO:0000313" key="1">
    <source>
        <dbReference type="EMBL" id="ELP87439.1"/>
    </source>
</evidence>
<dbReference type="Gene3D" id="1.20.1270.60">
    <property type="entry name" value="Arfaptin homology (AH) domain/BAR domain"/>
    <property type="match status" value="1"/>
</dbReference>
<name>A0A0A1U0M0_ENTIV</name>
<reference evidence="1 2" key="1">
    <citation type="submission" date="2012-10" db="EMBL/GenBank/DDBJ databases">
        <authorList>
            <person name="Zafar N."/>
            <person name="Inman J."/>
            <person name="Hall N."/>
            <person name="Lorenzi H."/>
            <person name="Caler E."/>
        </authorList>
    </citation>
    <scope>NUCLEOTIDE SEQUENCE [LARGE SCALE GENOMIC DNA]</scope>
    <source>
        <strain evidence="1 2">IP1</strain>
    </source>
</reference>
<sequence length="147" mass="17549">MAIKKDQTKFLDKHIKQKQNLVIKLKTLKENYLTSFEEEQKIREKVYVNEMPILVRMAINLVNSFYSTFLRIINKFLSTYEDLDCIMETAVKTLKEHSKGISEQNEMDDFIRCIERHYVAPLVVDVDYQIESVKEMFELFEKDDVQL</sequence>
<dbReference type="GeneID" id="14886157"/>
<dbReference type="KEGG" id="eiv:EIN_097060"/>